<name>A0A2S5VTZ4_9MICO</name>
<evidence type="ECO:0000313" key="3">
    <source>
        <dbReference type="Proteomes" id="UP000239241"/>
    </source>
</evidence>
<dbReference type="Pfam" id="PF11188">
    <property type="entry name" value="DUF2975"/>
    <property type="match status" value="1"/>
</dbReference>
<proteinExistence type="predicted"/>
<dbReference type="EMBL" id="PSXY01000012">
    <property type="protein sequence ID" value="PPF67579.1"/>
    <property type="molecule type" value="Genomic_DNA"/>
</dbReference>
<gene>
    <name evidence="2" type="ORF">C5E16_08880</name>
</gene>
<comment type="caution">
    <text evidence="2">The sequence shown here is derived from an EMBL/GenBank/DDBJ whole genome shotgun (WGS) entry which is preliminary data.</text>
</comment>
<feature type="transmembrane region" description="Helical" evidence="1">
    <location>
        <begin position="120"/>
        <end position="143"/>
    </location>
</feature>
<keyword evidence="1" id="KW-0812">Transmembrane</keyword>
<dbReference type="AlphaFoldDB" id="A0A2S5VTZ4"/>
<feature type="transmembrane region" description="Helical" evidence="1">
    <location>
        <begin position="149"/>
        <end position="173"/>
    </location>
</feature>
<feature type="transmembrane region" description="Helical" evidence="1">
    <location>
        <begin position="36"/>
        <end position="58"/>
    </location>
</feature>
<accession>A0A2S5VTZ4</accession>
<evidence type="ECO:0000256" key="1">
    <source>
        <dbReference type="SAM" id="Phobius"/>
    </source>
</evidence>
<protein>
    <recommendedName>
        <fullName evidence="4">DUF2975 domain-containing protein</fullName>
    </recommendedName>
</protein>
<keyword evidence="1" id="KW-1133">Transmembrane helix</keyword>
<organism evidence="2 3">
    <name type="scientific">Clavibacter michiganensis</name>
    <dbReference type="NCBI Taxonomy" id="28447"/>
    <lineage>
        <taxon>Bacteria</taxon>
        <taxon>Bacillati</taxon>
        <taxon>Actinomycetota</taxon>
        <taxon>Actinomycetes</taxon>
        <taxon>Micrococcales</taxon>
        <taxon>Microbacteriaceae</taxon>
        <taxon>Clavibacter</taxon>
    </lineage>
</organism>
<dbReference type="InterPro" id="IPR021354">
    <property type="entry name" value="DUF2975"/>
</dbReference>
<feature type="transmembrane region" description="Helical" evidence="1">
    <location>
        <begin position="78"/>
        <end position="99"/>
    </location>
</feature>
<keyword evidence="1" id="KW-0472">Membrane</keyword>
<evidence type="ECO:0008006" key="4">
    <source>
        <dbReference type="Google" id="ProtNLM"/>
    </source>
</evidence>
<reference evidence="2 3" key="1">
    <citation type="submission" date="2018-02" db="EMBL/GenBank/DDBJ databases">
        <title>Bacteriophage NCPPB3778 and a type I-E CRISPR drive the evolution of the US Biological Select Agent, Rathayibacter toxicus.</title>
        <authorList>
            <person name="Davis E.W.II."/>
            <person name="Tabima J.F."/>
            <person name="Weisberg A.J."/>
            <person name="Lopes L.D."/>
            <person name="Wiseman M.S."/>
            <person name="Wiseman M.S."/>
            <person name="Pupko T."/>
            <person name="Belcher M.S."/>
            <person name="Sechler A.J."/>
            <person name="Tancos M.A."/>
            <person name="Schroeder B.K."/>
            <person name="Murray T.D."/>
            <person name="Luster D.G."/>
            <person name="Schneider W.L."/>
            <person name="Rogers E."/>
            <person name="Andreote F.D."/>
            <person name="Grunwald N.J."/>
            <person name="Putnam M.L."/>
            <person name="Chang J.H."/>
        </authorList>
    </citation>
    <scope>NUCLEOTIDE SEQUENCE [LARGE SCALE GENOMIC DNA]</scope>
    <source>
        <strain evidence="2 3">AY1B3</strain>
    </source>
</reference>
<evidence type="ECO:0000313" key="2">
    <source>
        <dbReference type="EMBL" id="PPF67579.1"/>
    </source>
</evidence>
<dbReference type="Proteomes" id="UP000239241">
    <property type="component" value="Unassembled WGS sequence"/>
</dbReference>
<sequence length="187" mass="19041">MRPPDDAVARCRLVSSFDGSTFDARRRTAMAEATRIGVKALVAVLVALGIVVQALMVSAATGPLRESEADLDGLVVPVAVWIVAVTLCAQAVLVIIWRLTSLTAGDAIFDDRAFALVRAMIALGAVAAGVAVAAVVGLAVAGITPPAVMVALVGVTALCAAFCLVLVTMLGLLRRAAASHAELAQVV</sequence>